<organism evidence="1 2">
    <name type="scientific">Bacteroides faecichinchillae</name>
    <dbReference type="NCBI Taxonomy" id="871325"/>
    <lineage>
        <taxon>Bacteria</taxon>
        <taxon>Pseudomonadati</taxon>
        <taxon>Bacteroidota</taxon>
        <taxon>Bacteroidia</taxon>
        <taxon>Bacteroidales</taxon>
        <taxon>Bacteroidaceae</taxon>
        <taxon>Bacteroides</taxon>
    </lineage>
</organism>
<gene>
    <name evidence="1" type="ORF">SAMN05444349_12910</name>
</gene>
<dbReference type="Proteomes" id="UP000184436">
    <property type="component" value="Unassembled WGS sequence"/>
</dbReference>
<reference evidence="1 2" key="1">
    <citation type="submission" date="2016-11" db="EMBL/GenBank/DDBJ databases">
        <authorList>
            <person name="Jaros S."/>
            <person name="Januszkiewicz K."/>
            <person name="Wedrychowicz H."/>
        </authorList>
    </citation>
    <scope>NUCLEOTIDE SEQUENCE [LARGE SCALE GENOMIC DNA]</scope>
    <source>
        <strain evidence="1 2">DSM 26883</strain>
    </source>
</reference>
<dbReference type="EMBL" id="FQVD01000029">
    <property type="protein sequence ID" value="SHF66585.1"/>
    <property type="molecule type" value="Genomic_DNA"/>
</dbReference>
<accession>A0A1M5DI86</accession>
<proteinExistence type="predicted"/>
<dbReference type="AlphaFoldDB" id="A0A1M5DI86"/>
<sequence length="31" mass="3545">MNQNSFLSKMTPATDIYNKGLFIPWGILTRS</sequence>
<evidence type="ECO:0000313" key="2">
    <source>
        <dbReference type="Proteomes" id="UP000184436"/>
    </source>
</evidence>
<evidence type="ECO:0000313" key="1">
    <source>
        <dbReference type="EMBL" id="SHF66585.1"/>
    </source>
</evidence>
<name>A0A1M5DI86_9BACE</name>
<keyword evidence="2" id="KW-1185">Reference proteome</keyword>
<protein>
    <submittedName>
        <fullName evidence="1">Uncharacterized protein</fullName>
    </submittedName>
</protein>
<dbReference type="STRING" id="871325.SAMN05444349_12910"/>